<dbReference type="Pfam" id="PF01381">
    <property type="entry name" value="HTH_3"/>
    <property type="match status" value="1"/>
</dbReference>
<name>A0A1H5Z2K0_9RHOO</name>
<dbReference type="RefSeq" id="WP_075149004.1">
    <property type="nucleotide sequence ID" value="NZ_CP018839.1"/>
</dbReference>
<dbReference type="SMART" id="SM00530">
    <property type="entry name" value="HTH_XRE"/>
    <property type="match status" value="1"/>
</dbReference>
<proteinExistence type="predicted"/>
<protein>
    <submittedName>
        <fullName evidence="1">Uncharacterized protein</fullName>
    </submittedName>
</protein>
<gene>
    <name evidence="1" type="ORF">Tchl_2843</name>
</gene>
<reference evidence="1 2" key="1">
    <citation type="submission" date="2016-12" db="EMBL/GenBank/DDBJ databases">
        <title>Complete genome sequence of Thauera chlorobenzoica, a Betaproteobacterium degrading haloaromatics anaerobically to CO2 and halides.</title>
        <authorList>
            <person name="Goris T."/>
            <person name="Mergelsberg M."/>
            <person name="Boll M."/>
        </authorList>
    </citation>
    <scope>NUCLEOTIDE SEQUENCE [LARGE SCALE GENOMIC DNA]</scope>
    <source>
        <strain evidence="1 2">3CB1</strain>
    </source>
</reference>
<dbReference type="SUPFAM" id="SSF47413">
    <property type="entry name" value="lambda repressor-like DNA-binding domains"/>
    <property type="match status" value="1"/>
</dbReference>
<dbReference type="Gene3D" id="1.10.260.40">
    <property type="entry name" value="lambda repressor-like DNA-binding domains"/>
    <property type="match status" value="1"/>
</dbReference>
<dbReference type="InterPro" id="IPR010982">
    <property type="entry name" value="Lambda_DNA-bd_dom_sf"/>
</dbReference>
<dbReference type="InterPro" id="IPR001387">
    <property type="entry name" value="Cro/C1-type_HTH"/>
</dbReference>
<organism evidence="1 2">
    <name type="scientific">Thauera chlorobenzoica</name>
    <dbReference type="NCBI Taxonomy" id="96773"/>
    <lineage>
        <taxon>Bacteria</taxon>
        <taxon>Pseudomonadati</taxon>
        <taxon>Pseudomonadota</taxon>
        <taxon>Betaproteobacteria</taxon>
        <taxon>Rhodocyclales</taxon>
        <taxon>Zoogloeaceae</taxon>
        <taxon>Thauera</taxon>
    </lineage>
</organism>
<dbReference type="STRING" id="96773.Tchl_2843"/>
<dbReference type="EMBL" id="CP018839">
    <property type="protein sequence ID" value="APR05666.1"/>
    <property type="molecule type" value="Genomic_DNA"/>
</dbReference>
<dbReference type="OrthoDB" id="7011085at2"/>
<dbReference type="KEGG" id="tcl:Tchl_2843"/>
<keyword evidence="2" id="KW-1185">Reference proteome</keyword>
<evidence type="ECO:0000313" key="1">
    <source>
        <dbReference type="EMBL" id="APR05666.1"/>
    </source>
</evidence>
<dbReference type="CDD" id="cd00093">
    <property type="entry name" value="HTH_XRE"/>
    <property type="match status" value="1"/>
</dbReference>
<accession>A0A1H5Z2K0</accession>
<dbReference type="AlphaFoldDB" id="A0A1H5Z2K0"/>
<evidence type="ECO:0000313" key="2">
    <source>
        <dbReference type="Proteomes" id="UP000185739"/>
    </source>
</evidence>
<dbReference type="PROSITE" id="PS50943">
    <property type="entry name" value="HTH_CROC1"/>
    <property type="match status" value="1"/>
</dbReference>
<sequence length="160" mass="17598">MLRMSQTTKRRALSPEEIEDIDRLRDLFDKEKEATGLTQAQLAEACGWESQGTIAQYFGKRLPLNLDAAFRFSKALGVPLDAISPRLAAKAVELFGATIAGRERPKTFEELLAHFAPEIEQLRLTDTGRRALAGLVSAYEQDPAAGDRLSKALLALVGQE</sequence>
<dbReference type="Proteomes" id="UP000185739">
    <property type="component" value="Chromosome"/>
</dbReference>
<dbReference type="GO" id="GO:0003677">
    <property type="term" value="F:DNA binding"/>
    <property type="evidence" value="ECO:0007669"/>
    <property type="project" value="InterPro"/>
</dbReference>